<proteinExistence type="predicted"/>
<accession>M1VDF0</accession>
<gene>
    <name evidence="1" type="ORF">CYME_CML177C</name>
</gene>
<name>M1VDF0_CYAM1</name>
<evidence type="ECO:0000313" key="1">
    <source>
        <dbReference type="EMBL" id="BAM80777.1"/>
    </source>
</evidence>
<organism evidence="1 2">
    <name type="scientific">Cyanidioschyzon merolae (strain NIES-3377 / 10D)</name>
    <name type="common">Unicellular red alga</name>
    <dbReference type="NCBI Taxonomy" id="280699"/>
    <lineage>
        <taxon>Eukaryota</taxon>
        <taxon>Rhodophyta</taxon>
        <taxon>Bangiophyceae</taxon>
        <taxon>Cyanidiales</taxon>
        <taxon>Cyanidiaceae</taxon>
        <taxon>Cyanidioschyzon</taxon>
    </lineage>
</organism>
<dbReference type="EMBL" id="AP006494">
    <property type="protein sequence ID" value="BAM80777.1"/>
    <property type="molecule type" value="Genomic_DNA"/>
</dbReference>
<reference evidence="1 2" key="2">
    <citation type="journal article" date="2007" name="BMC Biol.">
        <title>A 100%-complete sequence reveals unusually simple genomic features in the hot-spring red alga Cyanidioschyzon merolae.</title>
        <authorList>
            <person name="Nozaki H."/>
            <person name="Takano H."/>
            <person name="Misumi O."/>
            <person name="Terasawa K."/>
            <person name="Matsuzaki M."/>
            <person name="Maruyama S."/>
            <person name="Nishida K."/>
            <person name="Yagisawa F."/>
            <person name="Yoshida Y."/>
            <person name="Fujiwara T."/>
            <person name="Takio S."/>
            <person name="Tamura K."/>
            <person name="Chung S.J."/>
            <person name="Nakamura S."/>
            <person name="Kuroiwa H."/>
            <person name="Tanaka K."/>
            <person name="Sato N."/>
            <person name="Kuroiwa T."/>
        </authorList>
    </citation>
    <scope>NUCLEOTIDE SEQUENCE [LARGE SCALE GENOMIC DNA]</scope>
    <source>
        <strain evidence="1 2">10D</strain>
    </source>
</reference>
<dbReference type="Proteomes" id="UP000007014">
    <property type="component" value="Chromosome 12"/>
</dbReference>
<protein>
    <submittedName>
        <fullName evidence="1">Uncharacterized protein</fullName>
    </submittedName>
</protein>
<dbReference type="Gramene" id="CML177CT">
    <property type="protein sequence ID" value="CML177CT"/>
    <property type="gene ID" value="CML177C"/>
</dbReference>
<dbReference type="HOGENOM" id="CLU_1148642_0_0_1"/>
<dbReference type="KEGG" id="cme:CYME_CML177C"/>
<sequence length="242" mass="27140">MNCQAYGVYLTPKELEGQNLIVRERCLQLPSARKAAQGARFRVCLWEVRLDDKVDKPWRLFGLYRAELGKGSWLLVCSRQAERIESSNALDGKAGLNAAAGYTVLDGSLQLLVPQDPVLLLFSSIEDFFSEDTPQPWSQFVDALQHSSWLFEYLHEDVVARLLLDNGATNQREDSDGKRLPKLYYFSEKKALAFLLKKFSSVCAVLGGLGETEKLQNALQIVTHMAGSNWAERLASIVGREV</sequence>
<dbReference type="GeneID" id="16994574"/>
<reference evidence="1 2" key="1">
    <citation type="journal article" date="2004" name="Nature">
        <title>Genome sequence of the ultrasmall unicellular red alga Cyanidioschyzon merolae 10D.</title>
        <authorList>
            <person name="Matsuzaki M."/>
            <person name="Misumi O."/>
            <person name="Shin-i T."/>
            <person name="Maruyama S."/>
            <person name="Takahara M."/>
            <person name="Miyagishima S."/>
            <person name="Mori T."/>
            <person name="Nishida K."/>
            <person name="Yagisawa F."/>
            <person name="Nishida K."/>
            <person name="Yoshida Y."/>
            <person name="Nishimura Y."/>
            <person name="Nakao S."/>
            <person name="Kobayashi T."/>
            <person name="Momoyama Y."/>
            <person name="Higashiyama T."/>
            <person name="Minoda A."/>
            <person name="Sano M."/>
            <person name="Nomoto H."/>
            <person name="Oishi K."/>
            <person name="Hayashi H."/>
            <person name="Ohta F."/>
            <person name="Nishizaka S."/>
            <person name="Haga S."/>
            <person name="Miura S."/>
            <person name="Morishita T."/>
            <person name="Kabeya Y."/>
            <person name="Terasawa K."/>
            <person name="Suzuki Y."/>
            <person name="Ishii Y."/>
            <person name="Asakawa S."/>
            <person name="Takano H."/>
            <person name="Ohta N."/>
            <person name="Kuroiwa H."/>
            <person name="Tanaka K."/>
            <person name="Shimizu N."/>
            <person name="Sugano S."/>
            <person name="Sato N."/>
            <person name="Nozaki H."/>
            <person name="Ogasawara N."/>
            <person name="Kohara Y."/>
            <person name="Kuroiwa T."/>
        </authorList>
    </citation>
    <scope>NUCLEOTIDE SEQUENCE [LARGE SCALE GENOMIC DNA]</scope>
    <source>
        <strain evidence="1 2">10D</strain>
    </source>
</reference>
<dbReference type="AlphaFoldDB" id="M1VDF0"/>
<keyword evidence="2" id="KW-1185">Reference proteome</keyword>
<dbReference type="RefSeq" id="XP_005536813.1">
    <property type="nucleotide sequence ID" value="XM_005536756.1"/>
</dbReference>
<evidence type="ECO:0000313" key="2">
    <source>
        <dbReference type="Proteomes" id="UP000007014"/>
    </source>
</evidence>